<gene>
    <name evidence="2" type="ORF">IQ266_05925</name>
</gene>
<keyword evidence="1" id="KW-1133">Transmembrane helix</keyword>
<sequence>MKTGKAEPMTDEFTPPTTIADHLPNWIVYLGCLLATIGIVTGLLGVISPTKFFSDFPNFTQWSDISYVTTGWGIRNLAMGAVMLLTLWLRTPSAIAVVFSMRFLTELADLEHWAWLDGRSVRHRRGRVDWHFFGSRGAGGTLGNC</sequence>
<dbReference type="RefSeq" id="WP_264324119.1">
    <property type="nucleotide sequence ID" value="NZ_JADEXQ010000014.1"/>
</dbReference>
<comment type="caution">
    <text evidence="2">The sequence shown here is derived from an EMBL/GenBank/DDBJ whole genome shotgun (WGS) entry which is preliminary data.</text>
</comment>
<organism evidence="2 3">
    <name type="scientific">Romeriopsis navalis LEGE 11480</name>
    <dbReference type="NCBI Taxonomy" id="2777977"/>
    <lineage>
        <taxon>Bacteria</taxon>
        <taxon>Bacillati</taxon>
        <taxon>Cyanobacteriota</taxon>
        <taxon>Cyanophyceae</taxon>
        <taxon>Leptolyngbyales</taxon>
        <taxon>Leptolyngbyaceae</taxon>
        <taxon>Romeriopsis</taxon>
        <taxon>Romeriopsis navalis</taxon>
    </lineage>
</organism>
<evidence type="ECO:0000313" key="3">
    <source>
        <dbReference type="Proteomes" id="UP000625316"/>
    </source>
</evidence>
<keyword evidence="1" id="KW-0472">Membrane</keyword>
<feature type="transmembrane region" description="Helical" evidence="1">
    <location>
        <begin position="67"/>
        <end position="89"/>
    </location>
</feature>
<reference evidence="2" key="1">
    <citation type="submission" date="2020-10" db="EMBL/GenBank/DDBJ databases">
        <authorList>
            <person name="Castelo-Branco R."/>
            <person name="Eusebio N."/>
            <person name="Adriana R."/>
            <person name="Vieira A."/>
            <person name="Brugerolle De Fraissinette N."/>
            <person name="Rezende De Castro R."/>
            <person name="Schneider M.P."/>
            <person name="Vasconcelos V."/>
            <person name="Leao P.N."/>
        </authorList>
    </citation>
    <scope>NUCLEOTIDE SEQUENCE</scope>
    <source>
        <strain evidence="2">LEGE 11480</strain>
    </source>
</reference>
<evidence type="ECO:0000256" key="1">
    <source>
        <dbReference type="SAM" id="Phobius"/>
    </source>
</evidence>
<proteinExistence type="predicted"/>
<keyword evidence="1" id="KW-0812">Transmembrane</keyword>
<dbReference type="EMBL" id="JADEXQ010000014">
    <property type="protein sequence ID" value="MBE9029299.1"/>
    <property type="molecule type" value="Genomic_DNA"/>
</dbReference>
<accession>A0A928Z290</accession>
<keyword evidence="3" id="KW-1185">Reference proteome</keyword>
<dbReference type="AlphaFoldDB" id="A0A928Z290"/>
<dbReference type="Proteomes" id="UP000625316">
    <property type="component" value="Unassembled WGS sequence"/>
</dbReference>
<evidence type="ECO:0000313" key="2">
    <source>
        <dbReference type="EMBL" id="MBE9029299.1"/>
    </source>
</evidence>
<feature type="transmembrane region" description="Helical" evidence="1">
    <location>
        <begin position="26"/>
        <end position="47"/>
    </location>
</feature>
<protein>
    <submittedName>
        <fullName evidence="2">Uncharacterized protein</fullName>
    </submittedName>
</protein>
<name>A0A928Z290_9CYAN</name>